<dbReference type="Pfam" id="PF23635">
    <property type="entry name" value="Beta-prop_AT5G49610-like"/>
    <property type="match status" value="1"/>
</dbReference>
<feature type="domain" description="F-box protein AT5G49610-like beta-propeller" evidence="1">
    <location>
        <begin position="19"/>
        <end position="145"/>
    </location>
</feature>
<accession>A0A0A9TKA6</accession>
<dbReference type="PANTHER" id="PTHR33207">
    <property type="entry name" value="F-BOX DOMAIN CONTAINING PROTEIN-RELATED"/>
    <property type="match status" value="1"/>
</dbReference>
<dbReference type="EMBL" id="GBRH01279711">
    <property type="protein sequence ID" value="JAD18184.1"/>
    <property type="molecule type" value="Transcribed_RNA"/>
</dbReference>
<sequence length="202" mass="22531">MVSSDEAPGSFRVVFLGHDESRVRVSVFSSGTREWQILPWEEPAPAQPAEDQYWLLVGTQVNGSLYWAHVDQAYLLVLDTATLQFSCIDLPVQPKGQGHIYSVGETEDGKLCIVCAIDFLLIVLHRRADVDGVDRWMLHNTFSLVGDVLQATGRSRDEHGALKVLGIIDGIVYLSTMETFADARLPCRFLTFWLMLGYLVGS</sequence>
<evidence type="ECO:0000259" key="1">
    <source>
        <dbReference type="Pfam" id="PF23635"/>
    </source>
</evidence>
<proteinExistence type="predicted"/>
<organism evidence="2">
    <name type="scientific">Arundo donax</name>
    <name type="common">Giant reed</name>
    <name type="synonym">Donax arundinaceus</name>
    <dbReference type="NCBI Taxonomy" id="35708"/>
    <lineage>
        <taxon>Eukaryota</taxon>
        <taxon>Viridiplantae</taxon>
        <taxon>Streptophyta</taxon>
        <taxon>Embryophyta</taxon>
        <taxon>Tracheophyta</taxon>
        <taxon>Spermatophyta</taxon>
        <taxon>Magnoliopsida</taxon>
        <taxon>Liliopsida</taxon>
        <taxon>Poales</taxon>
        <taxon>Poaceae</taxon>
        <taxon>PACMAD clade</taxon>
        <taxon>Arundinoideae</taxon>
        <taxon>Arundineae</taxon>
        <taxon>Arundo</taxon>
    </lineage>
</organism>
<dbReference type="InterPro" id="IPR056594">
    <property type="entry name" value="AT5G49610-like_b-prop"/>
</dbReference>
<protein>
    <recommendedName>
        <fullName evidence="1">F-box protein AT5G49610-like beta-propeller domain-containing protein</fullName>
    </recommendedName>
</protein>
<reference evidence="2" key="1">
    <citation type="submission" date="2014-09" db="EMBL/GenBank/DDBJ databases">
        <authorList>
            <person name="Magalhaes I.L.F."/>
            <person name="Oliveira U."/>
            <person name="Santos F.R."/>
            <person name="Vidigal T.H.D.A."/>
            <person name="Brescovit A.D."/>
            <person name="Santos A.J."/>
        </authorList>
    </citation>
    <scope>NUCLEOTIDE SEQUENCE</scope>
    <source>
        <tissue evidence="2">Shoot tissue taken approximately 20 cm above the soil surface</tissue>
    </source>
</reference>
<dbReference type="AlphaFoldDB" id="A0A0A9TKA6"/>
<evidence type="ECO:0000313" key="2">
    <source>
        <dbReference type="EMBL" id="JAD18184.1"/>
    </source>
</evidence>
<name>A0A0A9TKA6_ARUDO</name>
<reference evidence="2" key="2">
    <citation type="journal article" date="2015" name="Data Brief">
        <title>Shoot transcriptome of the giant reed, Arundo donax.</title>
        <authorList>
            <person name="Barrero R.A."/>
            <person name="Guerrero F.D."/>
            <person name="Moolhuijzen P."/>
            <person name="Goolsby J.A."/>
            <person name="Tidwell J."/>
            <person name="Bellgard S.E."/>
            <person name="Bellgard M.I."/>
        </authorList>
    </citation>
    <scope>NUCLEOTIDE SEQUENCE</scope>
    <source>
        <tissue evidence="2">Shoot tissue taken approximately 20 cm above the soil surface</tissue>
    </source>
</reference>